<gene>
    <name evidence="2" type="ORF">CLV33_10170</name>
</gene>
<organism evidence="2 3">
    <name type="scientific">Jejuia pallidilutea</name>
    <dbReference type="NCBI Taxonomy" id="504487"/>
    <lineage>
        <taxon>Bacteria</taxon>
        <taxon>Pseudomonadati</taxon>
        <taxon>Bacteroidota</taxon>
        <taxon>Flavobacteriia</taxon>
        <taxon>Flavobacteriales</taxon>
        <taxon>Flavobacteriaceae</taxon>
        <taxon>Jejuia</taxon>
    </lineage>
</organism>
<dbReference type="Proteomes" id="UP000251545">
    <property type="component" value="Unassembled WGS sequence"/>
</dbReference>
<keyword evidence="1" id="KW-0472">Membrane</keyword>
<evidence type="ECO:0000256" key="1">
    <source>
        <dbReference type="SAM" id="Phobius"/>
    </source>
</evidence>
<dbReference type="RefSeq" id="WP_105472238.1">
    <property type="nucleotide sequence ID" value="NZ_PVEO01000001.1"/>
</dbReference>
<evidence type="ECO:0000313" key="3">
    <source>
        <dbReference type="Proteomes" id="UP000251545"/>
    </source>
</evidence>
<comment type="caution">
    <text evidence="2">The sequence shown here is derived from an EMBL/GenBank/DDBJ whole genome shotgun (WGS) entry which is preliminary data.</text>
</comment>
<proteinExistence type="predicted"/>
<name>A0A362XD51_9FLAO</name>
<reference evidence="2 3" key="1">
    <citation type="submission" date="2018-02" db="EMBL/GenBank/DDBJ databases">
        <title>Genomic Encyclopedia of Archaeal and Bacterial Type Strains, Phase II (KMG-II): from individual species to whole genera.</title>
        <authorList>
            <person name="Goeker M."/>
        </authorList>
    </citation>
    <scope>NUCLEOTIDE SEQUENCE [LARGE SCALE GENOMIC DNA]</scope>
    <source>
        <strain evidence="2 3">DSM 21165</strain>
    </source>
</reference>
<dbReference type="EMBL" id="PVEO01000001">
    <property type="protein sequence ID" value="PQV51150.1"/>
    <property type="molecule type" value="Genomic_DNA"/>
</dbReference>
<accession>A0A362XD51</accession>
<keyword evidence="1" id="KW-0812">Transmembrane</keyword>
<feature type="transmembrane region" description="Helical" evidence="1">
    <location>
        <begin position="62"/>
        <end position="83"/>
    </location>
</feature>
<sequence>MELVVPTLNLKSESMSKEDFISQHSGFLNSQYKVVVSESFKETTSKTIFGIRRHIKNSRYQLTTGAEVALKVVLFVVIIISIFN</sequence>
<keyword evidence="1" id="KW-1133">Transmembrane helix</keyword>
<evidence type="ECO:0000313" key="2">
    <source>
        <dbReference type="EMBL" id="PQV51150.1"/>
    </source>
</evidence>
<protein>
    <submittedName>
        <fullName evidence="2">Uncharacterized protein</fullName>
    </submittedName>
</protein>
<dbReference type="AlphaFoldDB" id="A0A362XD51"/>